<organism evidence="5 6">
    <name type="scientific">Tritrichomonas foetus</name>
    <dbReference type="NCBI Taxonomy" id="1144522"/>
    <lineage>
        <taxon>Eukaryota</taxon>
        <taxon>Metamonada</taxon>
        <taxon>Parabasalia</taxon>
        <taxon>Tritrichomonadida</taxon>
        <taxon>Tritrichomonadidae</taxon>
        <taxon>Tritrichomonas</taxon>
    </lineage>
</organism>
<evidence type="ECO:0008006" key="7">
    <source>
        <dbReference type="Google" id="ProtNLM"/>
    </source>
</evidence>
<evidence type="ECO:0000259" key="3">
    <source>
        <dbReference type="PROSITE" id="PS50018"/>
    </source>
</evidence>
<name>A0A1J4K2S2_9EUKA</name>
<dbReference type="OrthoDB" id="10645988at2759"/>
<feature type="domain" description="Ras-GAP" evidence="3">
    <location>
        <begin position="357"/>
        <end position="541"/>
    </location>
</feature>
<dbReference type="InterPro" id="IPR001936">
    <property type="entry name" value="RasGAP_dom"/>
</dbReference>
<evidence type="ECO:0000259" key="4">
    <source>
        <dbReference type="PROSITE" id="PS51900"/>
    </source>
</evidence>
<dbReference type="VEuPathDB" id="TrichDB:TRFO_28520"/>
<dbReference type="EMBL" id="MLAK01000807">
    <property type="protein sequence ID" value="OHT04030.1"/>
    <property type="molecule type" value="Genomic_DNA"/>
</dbReference>
<dbReference type="PANTHER" id="PTHR10194">
    <property type="entry name" value="RAS GTPASE-ACTIVATING PROTEINS"/>
    <property type="match status" value="1"/>
</dbReference>
<evidence type="ECO:0000313" key="5">
    <source>
        <dbReference type="EMBL" id="OHT04030.1"/>
    </source>
</evidence>
<dbReference type="GO" id="GO:0005096">
    <property type="term" value="F:GTPase activator activity"/>
    <property type="evidence" value="ECO:0007669"/>
    <property type="project" value="UniProtKB-KW"/>
</dbReference>
<sequence length="631" mass="72544">MSEEQNHLLPFHLSRSYVLYGVEGLSSNVLDEDPVEPKEINETSRIFKFIESIKAQTDFSYLSLLHDIEKDHSDANEALYLKENSIGDKKDNANKSENQDSENGECLSNNEKSQEYTFKPTNSKERIHLLKEILSRVFTKKQIETCSAGRSRKALSLLSQYQRFILDATFAHFKRLMAKEFYATEELKVSFLKTVNSFFIPTKLDPPPLPRLAAPLLLTEGDFDVQLSKIVYTNVYSADKITVESVDILASANLKFINGDTIDDHVIKFTSATNPDKKFVFKYKYLNKQIWERILSPQTNQKQPYNVAQAVVDSCLAYGTAKALCPAAVTCMARVVASMNHVFLFSLFDVLSDNRDFLEPIFNCLLNFYAFHSKHLELLKFLCFYELRRTENTNEIFRQNNNFIRSINLFIKRVSTNYVNTTIKDLYYLIAKAPMWKLENPSDKDITTVTNLMRQFWTKMIETVDTIPPSIRSFCRYLKLLSEAMFRQQSLIHRAIFAVLLLRFVFVVLVSPADLGINVEDDPMSFTKVAQFTKILAFSAQFQPISGNENSPKRKLNPAIQASDDLVIQFYQELCKPVEADDVTVSQEDLGVSTIEFCSFVQKFQDKLLANSKGQNYTHIYVDEMIYEYTA</sequence>
<dbReference type="InterPro" id="IPR044068">
    <property type="entry name" value="CB"/>
</dbReference>
<dbReference type="SUPFAM" id="SSF48350">
    <property type="entry name" value="GTPase activation domain, GAP"/>
    <property type="match status" value="1"/>
</dbReference>
<feature type="region of interest" description="Disordered" evidence="2">
    <location>
        <begin position="88"/>
        <end position="112"/>
    </location>
</feature>
<keyword evidence="1" id="KW-0343">GTPase activation</keyword>
<evidence type="ECO:0000256" key="1">
    <source>
        <dbReference type="ARBA" id="ARBA00022468"/>
    </source>
</evidence>
<dbReference type="InterPro" id="IPR039360">
    <property type="entry name" value="Ras_GTPase"/>
</dbReference>
<proteinExistence type="predicted"/>
<feature type="compositionally biased region" description="Basic and acidic residues" evidence="2">
    <location>
        <begin position="88"/>
        <end position="98"/>
    </location>
</feature>
<reference evidence="5" key="1">
    <citation type="submission" date="2016-10" db="EMBL/GenBank/DDBJ databases">
        <authorList>
            <person name="Benchimol M."/>
            <person name="Almeida L.G."/>
            <person name="Vasconcelos A.T."/>
            <person name="Perreira-Neves A."/>
            <person name="Rosa I.A."/>
            <person name="Tasca T."/>
            <person name="Bogo M.R."/>
            <person name="de Souza W."/>
        </authorList>
    </citation>
    <scope>NUCLEOTIDE SEQUENCE [LARGE SCALE GENOMIC DNA]</scope>
    <source>
        <strain evidence="5">K</strain>
    </source>
</reference>
<dbReference type="CDD" id="cd04519">
    <property type="entry name" value="RasGAP"/>
    <property type="match status" value="1"/>
</dbReference>
<dbReference type="GeneID" id="94840928"/>
<dbReference type="AlphaFoldDB" id="A0A1J4K2S2"/>
<evidence type="ECO:0000256" key="2">
    <source>
        <dbReference type="SAM" id="MobiDB-lite"/>
    </source>
</evidence>
<gene>
    <name evidence="5" type="ORF">TRFO_28520</name>
</gene>
<dbReference type="PROSITE" id="PS50018">
    <property type="entry name" value="RAS_GTPASE_ACTIV_2"/>
    <property type="match status" value="1"/>
</dbReference>
<dbReference type="Gene3D" id="1.10.506.10">
    <property type="entry name" value="GTPase Activation - p120gap, domain 1"/>
    <property type="match status" value="1"/>
</dbReference>
<accession>A0A1J4K2S2</accession>
<evidence type="ECO:0000313" key="6">
    <source>
        <dbReference type="Proteomes" id="UP000179807"/>
    </source>
</evidence>
<feature type="domain" description="Core-binding (CB)" evidence="4">
    <location>
        <begin position="401"/>
        <end position="479"/>
    </location>
</feature>
<dbReference type="PANTHER" id="PTHR10194:SF60">
    <property type="entry name" value="RAS GTPASE-ACTIVATING PROTEIN RASKOL"/>
    <property type="match status" value="1"/>
</dbReference>
<protein>
    <recommendedName>
        <fullName evidence="7">Ras-GAP domain-containing protein</fullName>
    </recommendedName>
</protein>
<comment type="caution">
    <text evidence="5">The sequence shown here is derived from an EMBL/GenBank/DDBJ whole genome shotgun (WGS) entry which is preliminary data.</text>
</comment>
<dbReference type="Proteomes" id="UP000179807">
    <property type="component" value="Unassembled WGS sequence"/>
</dbReference>
<keyword evidence="6" id="KW-1185">Reference proteome</keyword>
<dbReference type="Pfam" id="PF00616">
    <property type="entry name" value="RasGAP"/>
    <property type="match status" value="1"/>
</dbReference>
<dbReference type="PROSITE" id="PS51900">
    <property type="entry name" value="CB"/>
    <property type="match status" value="1"/>
</dbReference>
<dbReference type="RefSeq" id="XP_068357166.1">
    <property type="nucleotide sequence ID" value="XM_068506224.1"/>
</dbReference>
<dbReference type="InterPro" id="IPR008936">
    <property type="entry name" value="Rho_GTPase_activation_prot"/>
</dbReference>